<proteinExistence type="predicted"/>
<protein>
    <submittedName>
        <fullName evidence="2">30952_t:CDS:1</fullName>
    </submittedName>
</protein>
<keyword evidence="3" id="KW-1185">Reference proteome</keyword>
<feature type="compositionally biased region" description="Basic and acidic residues" evidence="1">
    <location>
        <begin position="32"/>
        <end position="48"/>
    </location>
</feature>
<reference evidence="2 3" key="1">
    <citation type="submission" date="2021-06" db="EMBL/GenBank/DDBJ databases">
        <authorList>
            <person name="Kallberg Y."/>
            <person name="Tangrot J."/>
            <person name="Rosling A."/>
        </authorList>
    </citation>
    <scope>NUCLEOTIDE SEQUENCE [LARGE SCALE GENOMIC DNA]</scope>
    <source>
        <strain evidence="2 3">120-4 pot B 10/14</strain>
    </source>
</reference>
<gene>
    <name evidence="2" type="ORF">GMARGA_LOCUS29792</name>
</gene>
<dbReference type="Proteomes" id="UP000789901">
    <property type="component" value="Unassembled WGS sequence"/>
</dbReference>
<evidence type="ECO:0000313" key="3">
    <source>
        <dbReference type="Proteomes" id="UP000789901"/>
    </source>
</evidence>
<accession>A0ABN7WER4</accession>
<sequence>MKKVSSENSEEKKEKNSVRKGIGKRGGGDPCKGLENRPRRQKSEDKRWDRFKKKM</sequence>
<feature type="region of interest" description="Disordered" evidence="1">
    <location>
        <begin position="1"/>
        <end position="55"/>
    </location>
</feature>
<name>A0ABN7WER4_GIGMA</name>
<evidence type="ECO:0000256" key="1">
    <source>
        <dbReference type="SAM" id="MobiDB-lite"/>
    </source>
</evidence>
<evidence type="ECO:0000313" key="2">
    <source>
        <dbReference type="EMBL" id="CAG8828737.1"/>
    </source>
</evidence>
<dbReference type="EMBL" id="CAJVQB010040716">
    <property type="protein sequence ID" value="CAG8828737.1"/>
    <property type="molecule type" value="Genomic_DNA"/>
</dbReference>
<feature type="non-terminal residue" evidence="2">
    <location>
        <position position="55"/>
    </location>
</feature>
<comment type="caution">
    <text evidence="2">The sequence shown here is derived from an EMBL/GenBank/DDBJ whole genome shotgun (WGS) entry which is preliminary data.</text>
</comment>
<organism evidence="2 3">
    <name type="scientific">Gigaspora margarita</name>
    <dbReference type="NCBI Taxonomy" id="4874"/>
    <lineage>
        <taxon>Eukaryota</taxon>
        <taxon>Fungi</taxon>
        <taxon>Fungi incertae sedis</taxon>
        <taxon>Mucoromycota</taxon>
        <taxon>Glomeromycotina</taxon>
        <taxon>Glomeromycetes</taxon>
        <taxon>Diversisporales</taxon>
        <taxon>Gigasporaceae</taxon>
        <taxon>Gigaspora</taxon>
    </lineage>
</organism>